<organism evidence="2">
    <name type="scientific">uncultured Nitrospirae bacterium MY3-5B</name>
    <dbReference type="NCBI Taxonomy" id="798578"/>
    <lineage>
        <taxon>Bacteria</taxon>
        <taxon>Pseudomonadati</taxon>
        <taxon>Nitrospirota</taxon>
        <taxon>environmental samples</taxon>
    </lineage>
</organism>
<evidence type="ECO:0000256" key="1">
    <source>
        <dbReference type="SAM" id="Phobius"/>
    </source>
</evidence>
<proteinExistence type="predicted"/>
<feature type="transmembrane region" description="Helical" evidence="1">
    <location>
        <begin position="12"/>
        <end position="33"/>
    </location>
</feature>
<dbReference type="AlphaFoldDB" id="D9MP39"/>
<name>D9MP39_9BACT</name>
<reference evidence="2" key="1">
    <citation type="journal article" date="2011" name="Appl. Environ. Microbiol.">
        <title>Metagenomic analysis reveals unexpected subgenomic diversity of magnetotactic bacteria within the phylum Nitrospirae.</title>
        <authorList>
            <person name="Lin W."/>
            <person name="Jogler C."/>
            <person name="Schuler D."/>
            <person name="Pan Y."/>
        </authorList>
    </citation>
    <scope>NUCLEOTIDE SEQUENCE</scope>
</reference>
<keyword evidence="1" id="KW-0812">Transmembrane</keyword>
<sequence>MAIVSNERGFALVLTMLFAMIALALTGALLYIVTQGTKISGIEKRYATALEAARGAGAVMKNYLDGMKANPDFGTIQNSTCLTQKNTLTACDPDNVYQWTSCSYTDYAGNACSGTSATVCTANTSLVTSSNPKVCPDVISTLGDYKAYTKVIDSRSVKISGQIYNFYTVMTYSENPNIASESSQQTFLYRVLSGE</sequence>
<keyword evidence="1" id="KW-0472">Membrane</keyword>
<dbReference type="EMBL" id="HM454281">
    <property type="protein sequence ID" value="ADI87728.1"/>
    <property type="molecule type" value="Genomic_DNA"/>
</dbReference>
<accession>D9MP39</accession>
<evidence type="ECO:0008006" key="3">
    <source>
        <dbReference type="Google" id="ProtNLM"/>
    </source>
</evidence>
<evidence type="ECO:0000313" key="2">
    <source>
        <dbReference type="EMBL" id="ADI87728.1"/>
    </source>
</evidence>
<protein>
    <recommendedName>
        <fullName evidence="3">Type IV pilus assembly protein PilX</fullName>
    </recommendedName>
</protein>
<keyword evidence="1" id="KW-1133">Transmembrane helix</keyword>
<gene>
    <name evidence="2" type="ORF">LW3_0250</name>
</gene>